<evidence type="ECO:0000313" key="3">
    <source>
        <dbReference type="Proteomes" id="UP000820669"/>
    </source>
</evidence>
<feature type="transmembrane region" description="Helical" evidence="1">
    <location>
        <begin position="104"/>
        <end position="123"/>
    </location>
</feature>
<comment type="caution">
    <text evidence="2">The sequence shown here is derived from an EMBL/GenBank/DDBJ whole genome shotgun (WGS) entry which is preliminary data.</text>
</comment>
<keyword evidence="1" id="KW-1133">Transmembrane helix</keyword>
<protein>
    <recommendedName>
        <fullName evidence="4">Integral membrane protein</fullName>
    </recommendedName>
</protein>
<dbReference type="Proteomes" id="UP000820669">
    <property type="component" value="Unassembled WGS sequence"/>
</dbReference>
<sequence length="187" mass="19405">MATSRRHRALPQSRPARALAAVVAALGTAAGGHLLSTGVAPTLIGLLLAAAAMAAPAWWMARGERGWERLAGAQLTAQLGSHAIFTVAAGSPLEHPPGHLGSDLVLLAHLLAAAVAGGWLHCGERRAVEMSRRAVAALCRLVAALLGERPRAARRPARRRPAAPPALRFPAAQLRHAIVHRGPPAVC</sequence>
<evidence type="ECO:0000313" key="2">
    <source>
        <dbReference type="EMBL" id="NMI01569.1"/>
    </source>
</evidence>
<dbReference type="RefSeq" id="WP_169385027.1">
    <property type="nucleotide sequence ID" value="NZ_JAAXLA010000090.1"/>
</dbReference>
<evidence type="ECO:0008006" key="4">
    <source>
        <dbReference type="Google" id="ProtNLM"/>
    </source>
</evidence>
<evidence type="ECO:0000256" key="1">
    <source>
        <dbReference type="SAM" id="Phobius"/>
    </source>
</evidence>
<gene>
    <name evidence="2" type="ORF">HF526_30360</name>
</gene>
<dbReference type="EMBL" id="JAAXLA010000090">
    <property type="protein sequence ID" value="NMI01569.1"/>
    <property type="molecule type" value="Genomic_DNA"/>
</dbReference>
<keyword evidence="1" id="KW-0812">Transmembrane</keyword>
<keyword evidence="3" id="KW-1185">Reference proteome</keyword>
<reference evidence="2 3" key="1">
    <citation type="submission" date="2020-04" db="EMBL/GenBank/DDBJ databases">
        <authorList>
            <person name="Klaysubun C."/>
            <person name="Duangmal K."/>
            <person name="Lipun K."/>
        </authorList>
    </citation>
    <scope>NUCLEOTIDE SEQUENCE [LARGE SCALE GENOMIC DNA]</scope>
    <source>
        <strain evidence="2 3">K10HN5</strain>
    </source>
</reference>
<organism evidence="2 3">
    <name type="scientific">Pseudonocardia acidicola</name>
    <dbReference type="NCBI Taxonomy" id="2724939"/>
    <lineage>
        <taxon>Bacteria</taxon>
        <taxon>Bacillati</taxon>
        <taxon>Actinomycetota</taxon>
        <taxon>Actinomycetes</taxon>
        <taxon>Pseudonocardiales</taxon>
        <taxon>Pseudonocardiaceae</taxon>
        <taxon>Pseudonocardia</taxon>
    </lineage>
</organism>
<feature type="transmembrane region" description="Helical" evidence="1">
    <location>
        <begin position="41"/>
        <end position="61"/>
    </location>
</feature>
<accession>A0ABX1SM05</accession>
<keyword evidence="1" id="KW-0472">Membrane</keyword>
<name>A0ABX1SM05_9PSEU</name>
<feature type="transmembrane region" description="Helical" evidence="1">
    <location>
        <begin position="73"/>
        <end position="92"/>
    </location>
</feature>
<proteinExistence type="predicted"/>